<reference evidence="1 2" key="1">
    <citation type="journal article" date="2022" name="Allergy">
        <title>Genome assembly and annotation of Periplaneta americana reveal a comprehensive cockroach allergen profile.</title>
        <authorList>
            <person name="Wang L."/>
            <person name="Xiong Q."/>
            <person name="Saelim N."/>
            <person name="Wang L."/>
            <person name="Nong W."/>
            <person name="Wan A.T."/>
            <person name="Shi M."/>
            <person name="Liu X."/>
            <person name="Cao Q."/>
            <person name="Hui J.H.L."/>
            <person name="Sookrung N."/>
            <person name="Leung T.F."/>
            <person name="Tungtrongchitr A."/>
            <person name="Tsui S.K.W."/>
        </authorList>
    </citation>
    <scope>NUCLEOTIDE SEQUENCE [LARGE SCALE GENOMIC DNA]</scope>
    <source>
        <strain evidence="1">PWHHKU_190912</strain>
    </source>
</reference>
<organism evidence="1 2">
    <name type="scientific">Periplaneta americana</name>
    <name type="common">American cockroach</name>
    <name type="synonym">Blatta americana</name>
    <dbReference type="NCBI Taxonomy" id="6978"/>
    <lineage>
        <taxon>Eukaryota</taxon>
        <taxon>Metazoa</taxon>
        <taxon>Ecdysozoa</taxon>
        <taxon>Arthropoda</taxon>
        <taxon>Hexapoda</taxon>
        <taxon>Insecta</taxon>
        <taxon>Pterygota</taxon>
        <taxon>Neoptera</taxon>
        <taxon>Polyneoptera</taxon>
        <taxon>Dictyoptera</taxon>
        <taxon>Blattodea</taxon>
        <taxon>Blattoidea</taxon>
        <taxon>Blattidae</taxon>
        <taxon>Blattinae</taxon>
        <taxon>Periplaneta</taxon>
    </lineage>
</organism>
<name>A0ABQ8SQ75_PERAM</name>
<dbReference type="EMBL" id="JAJSOF020000023">
    <property type="protein sequence ID" value="KAJ4435891.1"/>
    <property type="molecule type" value="Genomic_DNA"/>
</dbReference>
<accession>A0ABQ8SQ75</accession>
<protein>
    <submittedName>
        <fullName evidence="1">Uncharacterized protein</fullName>
    </submittedName>
</protein>
<sequence length="138" mass="15730">MAGLCEGGNEPPGSLKATSVKHCKIALIYFSYTLRAKQMIKVSYQEFRTSERPSFYETRRFAAIITRADNGPRLNSSCVVNRTLSLVGWFYLEFQYLSYLLSFCLLDMCDLLDDRLPLLRHVSVRPAAGWSVWALHGL</sequence>
<keyword evidence="2" id="KW-1185">Reference proteome</keyword>
<evidence type="ECO:0000313" key="2">
    <source>
        <dbReference type="Proteomes" id="UP001148838"/>
    </source>
</evidence>
<proteinExistence type="predicted"/>
<comment type="caution">
    <text evidence="1">The sequence shown here is derived from an EMBL/GenBank/DDBJ whole genome shotgun (WGS) entry which is preliminary data.</text>
</comment>
<dbReference type="Proteomes" id="UP001148838">
    <property type="component" value="Unassembled WGS sequence"/>
</dbReference>
<evidence type="ECO:0000313" key="1">
    <source>
        <dbReference type="EMBL" id="KAJ4435891.1"/>
    </source>
</evidence>
<gene>
    <name evidence="1" type="ORF">ANN_18511</name>
</gene>